<dbReference type="InterPro" id="IPR005818">
    <property type="entry name" value="Histone_H1/H5_H15"/>
</dbReference>
<sequence length="178" mass="18973">MSTAAPPAPSSATKTPRRRSKAKKSGPSVSDLILKVLSSSKERGGVSLVALKKALAASGYDVVRNNSRIKLAVKRLVASGRLIQTKGTGASGSFKIGSKAAAKPKKPKKPKAKKPKAKRAKRKTAKKPAGAKKSPKKRRRTVRSPEKASETAEVKKTTKPKRAKRRASRTSKAKTAKK</sequence>
<feature type="compositionally biased region" description="Basic and acidic residues" evidence="5">
    <location>
        <begin position="143"/>
        <end position="156"/>
    </location>
</feature>
<evidence type="ECO:0000313" key="8">
    <source>
        <dbReference type="Proteomes" id="UP000290572"/>
    </source>
</evidence>
<dbReference type="GO" id="GO:0003677">
    <property type="term" value="F:DNA binding"/>
    <property type="evidence" value="ECO:0007669"/>
    <property type="project" value="UniProtKB-KW"/>
</dbReference>
<feature type="compositionally biased region" description="Basic residues" evidence="5">
    <location>
        <begin position="157"/>
        <end position="178"/>
    </location>
</feature>
<dbReference type="OrthoDB" id="10070184at2759"/>
<dbReference type="EMBL" id="QBIY01012720">
    <property type="protein sequence ID" value="RXN18416.1"/>
    <property type="molecule type" value="Genomic_DNA"/>
</dbReference>
<evidence type="ECO:0000313" key="7">
    <source>
        <dbReference type="EMBL" id="RXN18416.1"/>
    </source>
</evidence>
<dbReference type="Proteomes" id="UP000290572">
    <property type="component" value="Unassembled WGS sequence"/>
</dbReference>
<name>A0A498MHP3_LABRO</name>
<feature type="region of interest" description="Disordered" evidence="5">
    <location>
        <begin position="1"/>
        <end position="30"/>
    </location>
</feature>
<evidence type="ECO:0000259" key="6">
    <source>
        <dbReference type="PROSITE" id="PS51504"/>
    </source>
</evidence>
<gene>
    <name evidence="7" type="ORF">ROHU_026262</name>
</gene>
<accession>A0A498MHP3</accession>
<keyword evidence="3 4" id="KW-0238">DNA-binding</keyword>
<evidence type="ECO:0000256" key="4">
    <source>
        <dbReference type="RuleBase" id="RU003894"/>
    </source>
</evidence>
<comment type="similarity">
    <text evidence="4">Belongs to the histone H1/H5 family.</text>
</comment>
<comment type="caution">
    <text evidence="7">The sequence shown here is derived from an EMBL/GenBank/DDBJ whole genome shotgun (WGS) entry which is preliminary data.</text>
</comment>
<feature type="region of interest" description="Disordered" evidence="5">
    <location>
        <begin position="82"/>
        <end position="178"/>
    </location>
</feature>
<reference evidence="7 8" key="1">
    <citation type="submission" date="2018-03" db="EMBL/GenBank/DDBJ databases">
        <title>Draft genome sequence of Rohu Carp (Labeo rohita).</title>
        <authorList>
            <person name="Das P."/>
            <person name="Kushwaha B."/>
            <person name="Joshi C.G."/>
            <person name="Kumar D."/>
            <person name="Nagpure N.S."/>
            <person name="Sahoo L."/>
            <person name="Das S.P."/>
            <person name="Bit A."/>
            <person name="Patnaik S."/>
            <person name="Meher P.K."/>
            <person name="Jayasankar P."/>
            <person name="Koringa P.G."/>
            <person name="Patel N.V."/>
            <person name="Hinsu A.T."/>
            <person name="Kumar R."/>
            <person name="Pandey M."/>
            <person name="Agarwal S."/>
            <person name="Srivastava S."/>
            <person name="Singh M."/>
            <person name="Iquebal M.A."/>
            <person name="Jaiswal S."/>
            <person name="Angadi U.B."/>
            <person name="Kumar N."/>
            <person name="Raza M."/>
            <person name="Shah T.M."/>
            <person name="Rai A."/>
            <person name="Jena J.K."/>
        </authorList>
    </citation>
    <scope>NUCLEOTIDE SEQUENCE [LARGE SCALE GENOMIC DNA]</scope>
    <source>
        <strain evidence="7">DASCIFA01</strain>
        <tissue evidence="7">Testis</tissue>
    </source>
</reference>
<keyword evidence="9" id="KW-1267">Proteomics identification</keyword>
<feature type="compositionally biased region" description="Low complexity" evidence="5">
    <location>
        <begin position="1"/>
        <end position="14"/>
    </location>
</feature>
<evidence type="ECO:0000256" key="1">
    <source>
        <dbReference type="ARBA" id="ARBA00020833"/>
    </source>
</evidence>
<protein>
    <recommendedName>
        <fullName evidence="1">Histone H1</fullName>
    </recommendedName>
</protein>
<evidence type="ECO:0000256" key="2">
    <source>
        <dbReference type="ARBA" id="ARBA00022990"/>
    </source>
</evidence>
<feature type="compositionally biased region" description="Basic residues" evidence="5">
    <location>
        <begin position="102"/>
        <end position="142"/>
    </location>
</feature>
<evidence type="ECO:0000256" key="3">
    <source>
        <dbReference type="ARBA" id="ARBA00023125"/>
    </source>
</evidence>
<feature type="domain" description="H15" evidence="6">
    <location>
        <begin position="25"/>
        <end position="98"/>
    </location>
</feature>
<dbReference type="InterPro" id="IPR005819">
    <property type="entry name" value="H1/H5"/>
</dbReference>
<evidence type="ECO:0007829" key="9">
    <source>
        <dbReference type="PeptideAtlas" id="A0A498MHP3"/>
    </source>
</evidence>
<keyword evidence="8" id="KW-1185">Reference proteome</keyword>
<dbReference type="PROSITE" id="PS51504">
    <property type="entry name" value="H15"/>
    <property type="match status" value="1"/>
</dbReference>
<feature type="compositionally biased region" description="Basic residues" evidence="5">
    <location>
        <begin position="15"/>
        <end position="24"/>
    </location>
</feature>
<dbReference type="GO" id="GO:0000786">
    <property type="term" value="C:nucleosome"/>
    <property type="evidence" value="ECO:0007669"/>
    <property type="project" value="InterPro"/>
</dbReference>
<keyword evidence="4" id="KW-0158">Chromosome</keyword>
<proteinExistence type="evidence at protein level"/>
<dbReference type="FunFam" id="1.10.10.10:FF:000075">
    <property type="entry name" value="Histone H1 like"/>
    <property type="match status" value="1"/>
</dbReference>
<dbReference type="GO" id="GO:0006334">
    <property type="term" value="P:nucleosome assembly"/>
    <property type="evidence" value="ECO:0007669"/>
    <property type="project" value="InterPro"/>
</dbReference>
<dbReference type="SUPFAM" id="SSF46785">
    <property type="entry name" value="Winged helix' DNA-binding domain"/>
    <property type="match status" value="1"/>
</dbReference>
<dbReference type="STRING" id="84645.A0A498MHP3"/>
<dbReference type="SMART" id="SM00526">
    <property type="entry name" value="H15"/>
    <property type="match status" value="1"/>
</dbReference>
<organism evidence="7 8">
    <name type="scientific">Labeo rohita</name>
    <name type="common">Indian major carp</name>
    <name type="synonym">Cyprinus rohita</name>
    <dbReference type="NCBI Taxonomy" id="84645"/>
    <lineage>
        <taxon>Eukaryota</taxon>
        <taxon>Metazoa</taxon>
        <taxon>Chordata</taxon>
        <taxon>Craniata</taxon>
        <taxon>Vertebrata</taxon>
        <taxon>Euteleostomi</taxon>
        <taxon>Actinopterygii</taxon>
        <taxon>Neopterygii</taxon>
        <taxon>Teleostei</taxon>
        <taxon>Ostariophysi</taxon>
        <taxon>Cypriniformes</taxon>
        <taxon>Cyprinidae</taxon>
        <taxon>Labeoninae</taxon>
        <taxon>Labeonini</taxon>
        <taxon>Labeo</taxon>
    </lineage>
</organism>
<dbReference type="InterPro" id="IPR036390">
    <property type="entry name" value="WH_DNA-bd_sf"/>
</dbReference>
<dbReference type="Pfam" id="PF00538">
    <property type="entry name" value="Linker_histone"/>
    <property type="match status" value="1"/>
</dbReference>
<dbReference type="PRINTS" id="PR00624">
    <property type="entry name" value="HISTONEH5"/>
</dbReference>
<keyword evidence="4" id="KW-0539">Nucleus</keyword>
<comment type="subcellular location">
    <subcellularLocation>
        <location evidence="4">Nucleus</location>
    </subcellularLocation>
</comment>
<dbReference type="InterPro" id="IPR036388">
    <property type="entry name" value="WH-like_DNA-bd_sf"/>
</dbReference>
<dbReference type="CDD" id="cd00073">
    <property type="entry name" value="H15"/>
    <property type="match status" value="1"/>
</dbReference>
<keyword evidence="2" id="KW-0007">Acetylation</keyword>
<dbReference type="AlphaFoldDB" id="A0A498MHP3"/>
<evidence type="ECO:0000256" key="5">
    <source>
        <dbReference type="SAM" id="MobiDB-lite"/>
    </source>
</evidence>
<dbReference type="Gene3D" id="1.10.10.10">
    <property type="entry name" value="Winged helix-like DNA-binding domain superfamily/Winged helix DNA-binding domain"/>
    <property type="match status" value="1"/>
</dbReference>
<dbReference type="GO" id="GO:0030527">
    <property type="term" value="F:structural constituent of chromatin"/>
    <property type="evidence" value="ECO:0007669"/>
    <property type="project" value="InterPro"/>
</dbReference>
<dbReference type="GO" id="GO:0005634">
    <property type="term" value="C:nucleus"/>
    <property type="evidence" value="ECO:0007669"/>
    <property type="project" value="UniProtKB-SubCell"/>
</dbReference>